<feature type="chain" id="PRO_5012086926" evidence="5">
    <location>
        <begin position="26"/>
        <end position="322"/>
    </location>
</feature>
<dbReference type="Gene3D" id="3.40.50.1980">
    <property type="entry name" value="Nitrogenase molybdenum iron protein domain"/>
    <property type="match status" value="2"/>
</dbReference>
<evidence type="ECO:0000256" key="3">
    <source>
        <dbReference type="ARBA" id="ARBA00022448"/>
    </source>
</evidence>
<proteinExistence type="inferred from homology"/>
<dbReference type="PANTHER" id="PTHR30532:SF24">
    <property type="entry name" value="FERRIC ENTEROBACTIN-BINDING PERIPLASMIC PROTEIN FEPB"/>
    <property type="match status" value="1"/>
</dbReference>
<keyword evidence="4 5" id="KW-0732">Signal</keyword>
<keyword evidence="3" id="KW-0813">Transport</keyword>
<sequence>MRLRPLVVLLALFATACGGSTGSGADTPSSASGDSAGVVTVDTRFGPVQVEGTPKRVVALGWSDAEAALALGVQPVGVSDWMAFGGKGVGPWAESLYTETPQILGTMELDYEAVAALQPDLILNTRSDNDQAKHDKLSQIAPTIGAPKDVVTYGTTWQQQIEMVGKALGKDAEAKKITADLDAKFAANKKFEGKTAVVGSYFDGKFGAYVSGDARVDFLKAIGFTPKAEVESLATGTFFVDVSAEQLNLFDADFTVIFPIGADTAPIKQHPVLSNIPSAKDGRMLVMEDKTLVSAFSSGSTLGVAHALDKAVPQFQEILKVG</sequence>
<dbReference type="GO" id="GO:1901678">
    <property type="term" value="P:iron coordination entity transport"/>
    <property type="evidence" value="ECO:0007669"/>
    <property type="project" value="UniProtKB-ARBA"/>
</dbReference>
<evidence type="ECO:0000256" key="4">
    <source>
        <dbReference type="ARBA" id="ARBA00022729"/>
    </source>
</evidence>
<evidence type="ECO:0000256" key="2">
    <source>
        <dbReference type="ARBA" id="ARBA00008814"/>
    </source>
</evidence>
<name>A0A290YZ52_9PSEU</name>
<dbReference type="KEGG" id="apre:CNX65_00915"/>
<comment type="similarity">
    <text evidence="2">Belongs to the bacterial solute-binding protein 8 family.</text>
</comment>
<dbReference type="PROSITE" id="PS51257">
    <property type="entry name" value="PROKAR_LIPOPROTEIN"/>
    <property type="match status" value="1"/>
</dbReference>
<dbReference type="SUPFAM" id="SSF53807">
    <property type="entry name" value="Helical backbone' metal receptor"/>
    <property type="match status" value="1"/>
</dbReference>
<dbReference type="RefSeq" id="WP_096491069.1">
    <property type="nucleotide sequence ID" value="NZ_CP023445.1"/>
</dbReference>
<dbReference type="EMBL" id="CP023445">
    <property type="protein sequence ID" value="ATE52024.1"/>
    <property type="molecule type" value="Genomic_DNA"/>
</dbReference>
<evidence type="ECO:0000256" key="1">
    <source>
        <dbReference type="ARBA" id="ARBA00004196"/>
    </source>
</evidence>
<dbReference type="Pfam" id="PF01497">
    <property type="entry name" value="Peripla_BP_2"/>
    <property type="match status" value="1"/>
</dbReference>
<feature type="domain" description="Fe/B12 periplasmic-binding" evidence="6">
    <location>
        <begin position="56"/>
        <end position="319"/>
    </location>
</feature>
<dbReference type="InterPro" id="IPR051313">
    <property type="entry name" value="Bact_iron-sidero_bind"/>
</dbReference>
<dbReference type="PANTHER" id="PTHR30532">
    <property type="entry name" value="IRON III DICITRATE-BINDING PERIPLASMIC PROTEIN"/>
    <property type="match status" value="1"/>
</dbReference>
<accession>A0A290YZ52</accession>
<organism evidence="7 8">
    <name type="scientific">Actinosynnema pretiosum</name>
    <dbReference type="NCBI Taxonomy" id="42197"/>
    <lineage>
        <taxon>Bacteria</taxon>
        <taxon>Bacillati</taxon>
        <taxon>Actinomycetota</taxon>
        <taxon>Actinomycetes</taxon>
        <taxon>Pseudonocardiales</taxon>
        <taxon>Pseudonocardiaceae</taxon>
        <taxon>Actinosynnema</taxon>
    </lineage>
</organism>
<reference evidence="7" key="1">
    <citation type="submission" date="2017-09" db="EMBL/GenBank/DDBJ databases">
        <title>Complete Genome Sequence of ansamitocin-producing Bacterium Actinosynnema pretiosum X47.</title>
        <authorList>
            <person name="Cao G."/>
            <person name="Zong G."/>
            <person name="Zhong C."/>
            <person name="Fu J."/>
        </authorList>
    </citation>
    <scope>NUCLEOTIDE SEQUENCE [LARGE SCALE GENOMIC DNA]</scope>
    <source>
        <strain evidence="7">X47</strain>
    </source>
</reference>
<evidence type="ECO:0000256" key="5">
    <source>
        <dbReference type="SAM" id="SignalP"/>
    </source>
</evidence>
<protein>
    <submittedName>
        <fullName evidence="7">Iron ABC transporter substrate-binding protein</fullName>
    </submittedName>
</protein>
<gene>
    <name evidence="7" type="ORF">CNX65_00915</name>
</gene>
<dbReference type="PROSITE" id="PS50983">
    <property type="entry name" value="FE_B12_PBP"/>
    <property type="match status" value="1"/>
</dbReference>
<evidence type="ECO:0000259" key="6">
    <source>
        <dbReference type="PROSITE" id="PS50983"/>
    </source>
</evidence>
<evidence type="ECO:0000313" key="8">
    <source>
        <dbReference type="Proteomes" id="UP000218505"/>
    </source>
</evidence>
<dbReference type="CDD" id="cd01146">
    <property type="entry name" value="FhuD"/>
    <property type="match status" value="1"/>
</dbReference>
<dbReference type="GO" id="GO:0030288">
    <property type="term" value="C:outer membrane-bounded periplasmic space"/>
    <property type="evidence" value="ECO:0007669"/>
    <property type="project" value="TreeGrafter"/>
</dbReference>
<comment type="subcellular location">
    <subcellularLocation>
        <location evidence="1">Cell envelope</location>
    </subcellularLocation>
</comment>
<keyword evidence="8" id="KW-1185">Reference proteome</keyword>
<dbReference type="InterPro" id="IPR002491">
    <property type="entry name" value="ABC_transptr_periplasmic_BD"/>
</dbReference>
<evidence type="ECO:0000313" key="7">
    <source>
        <dbReference type="EMBL" id="ATE52024.1"/>
    </source>
</evidence>
<feature type="signal peptide" evidence="5">
    <location>
        <begin position="1"/>
        <end position="25"/>
    </location>
</feature>
<dbReference type="Proteomes" id="UP000218505">
    <property type="component" value="Chromosome"/>
</dbReference>
<dbReference type="AlphaFoldDB" id="A0A290YZ52"/>